<dbReference type="Pfam" id="PF20126">
    <property type="entry name" value="TumE"/>
    <property type="match status" value="1"/>
</dbReference>
<evidence type="ECO:0000313" key="2">
    <source>
        <dbReference type="Proteomes" id="UP000244571"/>
    </source>
</evidence>
<sequence length="93" mass="10777">MKAELIYDFKNVTPDGGIIQMIVWKVPSPVPPTTHGFKYRLVYIVQGLRVVGFDNERGKGDHCHLDGKQLPYEFSSLETLIEDFIREVDKRRK</sequence>
<protein>
    <submittedName>
        <fullName evidence="1">Uncharacterized protein</fullName>
    </submittedName>
</protein>
<accession>A0A2R4XH65</accession>
<organism evidence="1 2">
    <name type="scientific">Orrella marina</name>
    <dbReference type="NCBI Taxonomy" id="2163011"/>
    <lineage>
        <taxon>Bacteria</taxon>
        <taxon>Pseudomonadati</taxon>
        <taxon>Pseudomonadota</taxon>
        <taxon>Betaproteobacteria</taxon>
        <taxon>Burkholderiales</taxon>
        <taxon>Alcaligenaceae</taxon>
        <taxon>Orrella</taxon>
    </lineage>
</organism>
<dbReference type="EMBL" id="CP028901">
    <property type="protein sequence ID" value="AWB33152.1"/>
    <property type="molecule type" value="Genomic_DNA"/>
</dbReference>
<dbReference type="AlphaFoldDB" id="A0A2R4XH65"/>
<evidence type="ECO:0000313" key="1">
    <source>
        <dbReference type="EMBL" id="AWB33152.1"/>
    </source>
</evidence>
<name>A0A2R4XH65_9BURK</name>
<dbReference type="Proteomes" id="UP000244571">
    <property type="component" value="Chromosome"/>
</dbReference>
<dbReference type="RefSeq" id="WP_108620581.1">
    <property type="nucleotide sequence ID" value="NZ_CP028901.1"/>
</dbReference>
<reference evidence="1 2" key="1">
    <citation type="submission" date="2018-04" db="EMBL/GenBank/DDBJ databases">
        <title>Bordetella sp. HZ20 isolated from seawater.</title>
        <authorList>
            <person name="Sun C."/>
        </authorList>
    </citation>
    <scope>NUCLEOTIDE SEQUENCE [LARGE SCALE GENOMIC DNA]</scope>
    <source>
        <strain evidence="1 2">HZ20</strain>
    </source>
</reference>
<dbReference type="KEGG" id="boz:DBV39_04865"/>
<keyword evidence="2" id="KW-1185">Reference proteome</keyword>
<dbReference type="InterPro" id="IPR045397">
    <property type="entry name" value="TumE-like"/>
</dbReference>
<dbReference type="OrthoDB" id="7451512at2"/>
<proteinExistence type="predicted"/>
<gene>
    <name evidence="1" type="ORF">DBV39_04865</name>
</gene>